<sequence length="141" mass="16302">MIKLQSPIEGRRTYFGYTRDIFENYGCNFSKNFEYDQGQFDTILWRDEGETIYLRMPFQVVDGELDQYNAVITFETPYVIKHVVNIGLDRDGDSLATVAGLGQFQEPLDKDGHIHDKSRWVQAGEKTIDKLLYSMDESLSS</sequence>
<evidence type="ECO:0000313" key="2">
    <source>
        <dbReference type="Proteomes" id="UP000618943"/>
    </source>
</evidence>
<keyword evidence="2" id="KW-1185">Reference proteome</keyword>
<comment type="caution">
    <text evidence="1">The sequence shown here is derived from an EMBL/GenBank/DDBJ whole genome shotgun (WGS) entry which is preliminary data.</text>
</comment>
<organism evidence="1 2">
    <name type="scientific">Viridibacillus soli</name>
    <dbReference type="NCBI Taxonomy" id="2798301"/>
    <lineage>
        <taxon>Bacteria</taxon>
        <taxon>Bacillati</taxon>
        <taxon>Bacillota</taxon>
        <taxon>Bacilli</taxon>
        <taxon>Bacillales</taxon>
        <taxon>Caryophanaceae</taxon>
        <taxon>Viridibacillus</taxon>
    </lineage>
</organism>
<name>A0ABS1H4Q5_9BACL</name>
<evidence type="ECO:0000313" key="1">
    <source>
        <dbReference type="EMBL" id="MBK3494127.1"/>
    </source>
</evidence>
<evidence type="ECO:0008006" key="3">
    <source>
        <dbReference type="Google" id="ProtNLM"/>
    </source>
</evidence>
<dbReference type="InterPro" id="IPR036491">
    <property type="entry name" value="YugN-like_sf"/>
</dbReference>
<dbReference type="Gene3D" id="3.30.310.100">
    <property type="entry name" value="YugN-like"/>
    <property type="match status" value="1"/>
</dbReference>
<dbReference type="RefSeq" id="WP_200748112.1">
    <property type="nucleotide sequence ID" value="NZ_JAEOAH010000004.1"/>
</dbReference>
<dbReference type="InterPro" id="IPR014967">
    <property type="entry name" value="Uncharacterised_YugN-like"/>
</dbReference>
<dbReference type="EMBL" id="JAEOAH010000004">
    <property type="protein sequence ID" value="MBK3494127.1"/>
    <property type="molecule type" value="Genomic_DNA"/>
</dbReference>
<accession>A0ABS1H4Q5</accession>
<dbReference type="Pfam" id="PF08868">
    <property type="entry name" value="YugN"/>
    <property type="match status" value="1"/>
</dbReference>
<dbReference type="SUPFAM" id="SSF160755">
    <property type="entry name" value="YugN-like"/>
    <property type="match status" value="1"/>
</dbReference>
<reference evidence="1 2" key="1">
    <citation type="submission" date="2020-12" db="EMBL/GenBank/DDBJ databases">
        <title>YIM B01967 draft genome.</title>
        <authorList>
            <person name="Yan X."/>
        </authorList>
    </citation>
    <scope>NUCLEOTIDE SEQUENCE [LARGE SCALE GENOMIC DNA]</scope>
    <source>
        <strain evidence="1 2">YIM B01967</strain>
    </source>
</reference>
<proteinExistence type="predicted"/>
<gene>
    <name evidence="1" type="ORF">JFL43_04490</name>
</gene>
<protein>
    <recommendedName>
        <fullName evidence="3">YugN-like family protein</fullName>
    </recommendedName>
</protein>
<dbReference type="Proteomes" id="UP000618943">
    <property type="component" value="Unassembled WGS sequence"/>
</dbReference>